<reference evidence="1" key="1">
    <citation type="journal article" date="2022" name="Plant J.">
        <title>Strategies of tolerance reflected in two North American maple genomes.</title>
        <authorList>
            <person name="McEvoy S.L."/>
            <person name="Sezen U.U."/>
            <person name="Trouern-Trend A."/>
            <person name="McMahon S.M."/>
            <person name="Schaberg P.G."/>
            <person name="Yang J."/>
            <person name="Wegrzyn J.L."/>
            <person name="Swenson N.G."/>
        </authorList>
    </citation>
    <scope>NUCLEOTIDE SEQUENCE</scope>
    <source>
        <strain evidence="1">91603</strain>
    </source>
</reference>
<name>A0AAD5I4Z9_ACENE</name>
<comment type="caution">
    <text evidence="1">The sequence shown here is derived from an EMBL/GenBank/DDBJ whole genome shotgun (WGS) entry which is preliminary data.</text>
</comment>
<keyword evidence="2" id="KW-1185">Reference proteome</keyword>
<gene>
    <name evidence="1" type="ORF">LWI28_000249</name>
</gene>
<organism evidence="1 2">
    <name type="scientific">Acer negundo</name>
    <name type="common">Box elder</name>
    <dbReference type="NCBI Taxonomy" id="4023"/>
    <lineage>
        <taxon>Eukaryota</taxon>
        <taxon>Viridiplantae</taxon>
        <taxon>Streptophyta</taxon>
        <taxon>Embryophyta</taxon>
        <taxon>Tracheophyta</taxon>
        <taxon>Spermatophyta</taxon>
        <taxon>Magnoliopsida</taxon>
        <taxon>eudicotyledons</taxon>
        <taxon>Gunneridae</taxon>
        <taxon>Pentapetalae</taxon>
        <taxon>rosids</taxon>
        <taxon>malvids</taxon>
        <taxon>Sapindales</taxon>
        <taxon>Sapindaceae</taxon>
        <taxon>Hippocastanoideae</taxon>
        <taxon>Acereae</taxon>
        <taxon>Acer</taxon>
    </lineage>
</organism>
<evidence type="ECO:0000313" key="1">
    <source>
        <dbReference type="EMBL" id="KAI9152740.1"/>
    </source>
</evidence>
<dbReference type="EMBL" id="JAJSOW010000108">
    <property type="protein sequence ID" value="KAI9152740.1"/>
    <property type="molecule type" value="Genomic_DNA"/>
</dbReference>
<proteinExistence type="predicted"/>
<accession>A0AAD5I4Z9</accession>
<dbReference type="AlphaFoldDB" id="A0AAD5I4Z9"/>
<reference evidence="1" key="2">
    <citation type="submission" date="2023-02" db="EMBL/GenBank/DDBJ databases">
        <authorList>
            <person name="Swenson N.G."/>
            <person name="Wegrzyn J.L."/>
            <person name="Mcevoy S.L."/>
        </authorList>
    </citation>
    <scope>NUCLEOTIDE SEQUENCE</scope>
    <source>
        <strain evidence="1">91603</strain>
        <tissue evidence="1">Leaf</tissue>
    </source>
</reference>
<protein>
    <submittedName>
        <fullName evidence="1">Uncharacterized protein</fullName>
    </submittedName>
</protein>
<evidence type="ECO:0000313" key="2">
    <source>
        <dbReference type="Proteomes" id="UP001064489"/>
    </source>
</evidence>
<dbReference type="Proteomes" id="UP001064489">
    <property type="component" value="Chromosome 11"/>
</dbReference>
<sequence length="83" mass="9408">MYSWLGRHFRFSSPRNFIYMADFCWQVCSTSLEICFCTVLNKARRTSAALMFPTKSIEPSACIVPSKVNVHWCNACGAVASYV</sequence>